<dbReference type="PROSITE" id="PS00010">
    <property type="entry name" value="ASX_HYDROXYL"/>
    <property type="match status" value="10"/>
</dbReference>
<dbReference type="Gene3D" id="3.90.290.10">
    <property type="entry name" value="TGF-beta binding (TB) domain"/>
    <property type="match status" value="4"/>
</dbReference>
<dbReference type="GO" id="GO:0005509">
    <property type="term" value="F:calcium ion binding"/>
    <property type="evidence" value="ECO:0007669"/>
    <property type="project" value="InterPro"/>
</dbReference>
<evidence type="ECO:0000313" key="23">
    <source>
        <dbReference type="Ensembl" id="ENSCSEP00000024394.1"/>
    </source>
</evidence>
<feature type="disulfide bond" evidence="18">
    <location>
        <begin position="557"/>
        <end position="567"/>
    </location>
</feature>
<evidence type="ECO:0000259" key="22">
    <source>
        <dbReference type="PROSITE" id="PS51364"/>
    </source>
</evidence>
<evidence type="ECO:0000256" key="12">
    <source>
        <dbReference type="ARBA" id="ARBA00059743"/>
    </source>
</evidence>
<feature type="compositionally biased region" description="Low complexity" evidence="19">
    <location>
        <begin position="443"/>
        <end position="454"/>
    </location>
</feature>
<dbReference type="FunFam" id="2.10.25.10:FF:000046">
    <property type="entry name" value="Latent-transforming growth factor beta-binding protein 1 isoform x2"/>
    <property type="match status" value="1"/>
</dbReference>
<comment type="subcellular location">
    <subcellularLocation>
        <location evidence="1">Secreted</location>
        <location evidence="1">Extracellular space</location>
        <location evidence="1">Extracellular matrix</location>
    </subcellularLocation>
</comment>
<feature type="domain" description="EGF-like" evidence="21">
    <location>
        <begin position="781"/>
        <end position="817"/>
    </location>
</feature>
<evidence type="ECO:0000256" key="20">
    <source>
        <dbReference type="SAM" id="SignalP"/>
    </source>
</evidence>
<dbReference type="GO" id="GO:0048731">
    <property type="term" value="P:system development"/>
    <property type="evidence" value="ECO:0007669"/>
    <property type="project" value="UniProtKB-ARBA"/>
</dbReference>
<evidence type="ECO:0000256" key="15">
    <source>
        <dbReference type="ARBA" id="ARBA00072992"/>
    </source>
</evidence>
<dbReference type="SUPFAM" id="SSF57581">
    <property type="entry name" value="TB module/8-cys domain"/>
    <property type="match status" value="4"/>
</dbReference>
<dbReference type="InterPro" id="IPR017878">
    <property type="entry name" value="TB_dom"/>
</dbReference>
<feature type="domain" description="EGF-like" evidence="21">
    <location>
        <begin position="553"/>
        <end position="585"/>
    </location>
</feature>
<organism evidence="23 24">
    <name type="scientific">Cynoglossus semilaevis</name>
    <name type="common">Tongue sole</name>
    <dbReference type="NCBI Taxonomy" id="244447"/>
    <lineage>
        <taxon>Eukaryota</taxon>
        <taxon>Metazoa</taxon>
        <taxon>Chordata</taxon>
        <taxon>Craniata</taxon>
        <taxon>Vertebrata</taxon>
        <taxon>Euteleostomi</taxon>
        <taxon>Actinopterygii</taxon>
        <taxon>Neopterygii</taxon>
        <taxon>Teleostei</taxon>
        <taxon>Neoteleostei</taxon>
        <taxon>Acanthomorphata</taxon>
        <taxon>Carangaria</taxon>
        <taxon>Pleuronectiformes</taxon>
        <taxon>Pleuronectoidei</taxon>
        <taxon>Cynoglossidae</taxon>
        <taxon>Cynoglossinae</taxon>
        <taxon>Cynoglossus</taxon>
    </lineage>
</organism>
<dbReference type="FunFam" id="2.10.25.10:FF:000002">
    <property type="entry name" value="Latent-transforming growth factor beta-binding protein 3"/>
    <property type="match status" value="1"/>
</dbReference>
<dbReference type="InterPro" id="IPR036773">
    <property type="entry name" value="TB_dom_sf"/>
</dbReference>
<feature type="compositionally biased region" description="Low complexity" evidence="19">
    <location>
        <begin position="1089"/>
        <end position="1102"/>
    </location>
</feature>
<evidence type="ECO:0000256" key="19">
    <source>
        <dbReference type="SAM" id="MobiDB-lite"/>
    </source>
</evidence>
<feature type="disulfide bond" evidence="18">
    <location>
        <begin position="129"/>
        <end position="138"/>
    </location>
</feature>
<dbReference type="Ensembl" id="ENSCSET00000024724.1">
    <property type="protein sequence ID" value="ENSCSEP00000024394.1"/>
    <property type="gene ID" value="ENSCSEG00000015536.1"/>
</dbReference>
<keyword evidence="24" id="KW-1185">Reference proteome</keyword>
<proteinExistence type="predicted"/>
<feature type="domain" description="EGF-like" evidence="21">
    <location>
        <begin position="107"/>
        <end position="139"/>
    </location>
</feature>
<sequence length="2211" mass="237591">MRLHLHCLWTCWTFTFLTAGTPAKPEGGAVPPGHRQDLQPVRTQQRSGRKTAIAAPAPPEPGLEESRAGEKLQGGRRRESLSGPQVCGEQCCARWTASSSTKPKKCTKPRCFPGCHNGGLCRWGNRCVCRRGFHGYRCEFSTVTVSLPGQPLTFIPPTITAHQHQAPPNLSSSLQSITKLTQSSVTPPTLTTVSTSLSPSPETSSPNFGPDQSVNNGLQTNVFLVNEQRRMDLTDDEVKIKVTGHRPESNSEFIDLQPWEVEGGDKKKDTEVTDRSPGSETKNSPTENQNPSGSEGSEDLKSGGEGIIPQSDSMERLDPDSDSDVSPEVKTEHYGGSESEHEHFKTDLTLTVRGSKKFHVDQKSLDPESQPEEEKEIRVRTERTKTKDQGTKRAKKQQLSLREAQAVLLRKTLSQRGRGDRMAALLLKHIEKERKKLHSILPNSNSSSSSSSSSVKTSVRSFHTQKGQYTVHITAPKADGQTATGGGHGGGGGGVETIQVMFTPTICKVRCNQGRCVNYCERGNVTTLYSSDAEGGGDDARGRRDGSHGPGFRVFLCPLLCKNGGVCLQKDRCLCPPNFTGKFCQIPVAPASASARPAVAPPASSNEIFKPVVLASSAANQEVTQTEFLLPLGQNQEVGQPGAPSPSMVKVRVQHPPEASVKIHQVVKVSGRSPPLQTLSFSPSSGSAGAPAPPGVGVQAQTVRGDGTYTEHSGFKYCFREVKDGQCSSPLPGLRSKEMCCRGLGKGWGITDCVRCPENTGRSNSSCLSGFERSNGTQCVDVNECLQPGLCENGICVNTRGSYSCVCKAGFILDASHGICISQTVISEEKGQCHRVLGSGQGPNSCSLPILRNITKQICCCSRVGKAWGTDCQRCPYFGSVAFKEICPAGPGYHYSLSALQFNQRANEQLGNRGASLLTPNNQDGQESPGFTEGGASRPKQPPSSSGGIVDGLSNTAGSTSSGSVGTSGTQTRPGPAQSQLRPPLAPHINPPTSFPSNRSGTRTQDKSPTPGRTGSQQNQPVSVPSSTTHLRPQSPPTRAQGGGTSSVSQPVPPSARGDSLPAPAQPHRHDPGSRLSEELRPLPNRPALSPTTRPTRLQTRQSVCDSRPGVCGRGRCVDQADGKHTCVCDQGFKPNTQRTSCQDVNECAQSPSVCSVGECANTIGSYRCVCPAGYRSNSQQTSCQDVDECELTPCRNGRCENTAGSYRCLCRPGYQLVGSTCTDVDECVDPLQCPGQECINSQGSYRCRSCQPGYTLTNRRCTDVDECRQAPCSNSHCENTPGSYRCVCHHGYRLQNNTCTDIDECREPSQCPGQMCVNSVGSYRCVSCRPGYKLRNRQCTDVNECEDSGSCPGQKCVNTEGSYSCVDCQQGYHIVNGVCTDVDECVQHSQCPGQRCVNTVGSYHCVSCQPGYSVRAGSSSCQDVDECNTPGVCEAEGVCVNTIGSYRCDCPPGYRSTGLGRKCRVVNECLEGDFCFSGGECVNTPGSYTCVCSQGFTLNDNRTSCLDVDECSKLRVCLDGRCVNTPGSFHCDCQSGFTANPEKTTCLDVDECVQSHGSVCGSQRCENTIGSYRCLTSCEPGYQATETGSCADINECVNKTVCGDHAFCQNVIGTYMCVCDQGFTSTPDGKSCVDEDECESLQGVCGSARCENVEGSFMCECDQGEFEPTTRRCVSTARPEHVAPRYPSSSATSSSSSSSSSSNTGVVGFDPKHPPLPPARPGELRECYYNLAERGTCNLLATNTSQQECCCTVGEAWGLGCQYHTCPSPDTAEFLSLCPNGRGYIITGPGAFSYRDVDECKRFHPEVCKNGVCVNNIPGYNCYCSSGYVYNSTLLECVDHDECEEETCVGGACVNTVGSYYCSCPPPLVLDDTQRNCVNSSHLTVDENLSMCWQHVSADLMCQSPLIGAQVTFTDCCCLYGEGWGMECALCPATDSGDYAYLCSSYHPPHSPGFPDSSETDTGVRPGRRGSSSPPRFPPFFPDSFPTAPDYEDYSPAGGNPPARAFLEPDYNTGFFTEGDYSPPDGTQPRPPSFRIPPDPRSEAGFGAQPLPPLRPDGPPLSLAPLPVAPYEGSREEEDDEETWRPLFPPFSERSRGGAGVGAPRRVYERPVYAGLSTAEDCGILHGCENGRCIRVAEGYTCDCYPGYELDMTSMTCIGMKNQSEVNCCLLTSELTLTHSVMKLLLSLQTAVWNVTNMSVCACVCRHKRV</sequence>
<evidence type="ECO:0000256" key="4">
    <source>
        <dbReference type="ARBA" id="ARBA00022536"/>
    </source>
</evidence>
<name>A0A3P8WCJ7_CYNSE</name>
<dbReference type="FunFam" id="2.10.25.10:FF:000475">
    <property type="entry name" value="latent-transforming growth factor beta-binding protein 1 isoform X3"/>
    <property type="match status" value="1"/>
</dbReference>
<dbReference type="Pfam" id="PF00683">
    <property type="entry name" value="TB"/>
    <property type="match status" value="3"/>
</dbReference>
<feature type="compositionally biased region" description="Low complexity" evidence="19">
    <location>
        <begin position="1689"/>
        <end position="1703"/>
    </location>
</feature>
<keyword evidence="8" id="KW-0677">Repeat</keyword>
<evidence type="ECO:0000256" key="9">
    <source>
        <dbReference type="ARBA" id="ARBA00023157"/>
    </source>
</evidence>
<dbReference type="PROSITE" id="PS01186">
    <property type="entry name" value="EGF_2"/>
    <property type="match status" value="9"/>
</dbReference>
<evidence type="ECO:0000256" key="11">
    <source>
        <dbReference type="ARBA" id="ARBA00058734"/>
    </source>
</evidence>
<dbReference type="FunFam" id="3.90.290.10:FF:000001">
    <property type="entry name" value="Latent-transforming growth factor beta-binding protein 3 isoform 1"/>
    <property type="match status" value="1"/>
</dbReference>
<dbReference type="PANTHER" id="PTHR24050">
    <property type="entry name" value="PA14 DOMAIN-CONTAINING PROTEIN"/>
    <property type="match status" value="1"/>
</dbReference>
<feature type="signal peptide" evidence="20">
    <location>
        <begin position="1"/>
        <end position="19"/>
    </location>
</feature>
<dbReference type="Gene3D" id="2.10.25.10">
    <property type="entry name" value="Laminin"/>
    <property type="match status" value="19"/>
</dbReference>
<keyword evidence="10" id="KW-0325">Glycoprotein</keyword>
<reference evidence="23" key="3">
    <citation type="submission" date="2025-09" db="UniProtKB">
        <authorList>
            <consortium name="Ensembl"/>
        </authorList>
    </citation>
    <scope>IDENTIFICATION</scope>
</reference>
<dbReference type="FunFam" id="2.10.25.10:FF:000017">
    <property type="entry name" value="latent-transforming growth factor beta-binding protein 4 isoform X1"/>
    <property type="match status" value="2"/>
</dbReference>
<dbReference type="SUPFAM" id="SSF57184">
    <property type="entry name" value="Growth factor receptor domain"/>
    <property type="match status" value="5"/>
</dbReference>
<feature type="domain" description="EGF-like" evidence="21">
    <location>
        <begin position="1144"/>
        <end position="1185"/>
    </location>
</feature>
<dbReference type="InterPro" id="IPR049883">
    <property type="entry name" value="NOTCH1_EGF-like"/>
</dbReference>
<comment type="subunit">
    <text evidence="14">Interacts with TGFB1; associates via disulfide bonds with the Latency-associated peptide chain (LAP) regulatory chain of TGFB1, leading to regulate activation of TGF-beta-1. LTBP1 does not bind directly to TGF-beta-1, the active chain of TGFB1. Interacts (via C-terminal domain) with FBN1 (via N-terminal domain). Interacts with FBN2. Interacts with ADAMTSL2. Interacts with EFEMP2.</text>
</comment>
<dbReference type="PROSITE" id="PS00022">
    <property type="entry name" value="EGF_1"/>
    <property type="match status" value="2"/>
</dbReference>
<dbReference type="FunFam" id="2.10.25.10:FF:000024">
    <property type="entry name" value="Putative latent-transforming growth factor beta-binding protein 2"/>
    <property type="match status" value="2"/>
</dbReference>
<evidence type="ECO:0000256" key="3">
    <source>
        <dbReference type="ARBA" id="ARBA00022530"/>
    </source>
</evidence>
<feature type="compositionally biased region" description="Low complexity" evidence="19">
    <location>
        <begin position="682"/>
        <end position="700"/>
    </location>
</feature>
<dbReference type="InterPro" id="IPR052235">
    <property type="entry name" value="Nephronectin_domain"/>
</dbReference>
<dbReference type="SUPFAM" id="SSF57196">
    <property type="entry name" value="EGF/Laminin"/>
    <property type="match status" value="6"/>
</dbReference>
<keyword evidence="3" id="KW-0272">Extracellular matrix</keyword>
<evidence type="ECO:0000256" key="13">
    <source>
        <dbReference type="ARBA" id="ARBA00062144"/>
    </source>
</evidence>
<feature type="disulfide bond" evidence="18">
    <location>
        <begin position="1268"/>
        <end position="1278"/>
    </location>
</feature>
<feature type="disulfide bond" evidence="18">
    <location>
        <begin position="1844"/>
        <end position="1854"/>
    </location>
</feature>
<feature type="compositionally biased region" description="Basic and acidic residues" evidence="19">
    <location>
        <begin position="1068"/>
        <end position="1081"/>
    </location>
</feature>
<feature type="compositionally biased region" description="Basic and acidic residues" evidence="19">
    <location>
        <begin position="375"/>
        <end position="391"/>
    </location>
</feature>
<dbReference type="FunFam" id="2.10.25.10:FF:000044">
    <property type="entry name" value="Fibrillin 2"/>
    <property type="match status" value="1"/>
</dbReference>
<evidence type="ECO:0000256" key="14">
    <source>
        <dbReference type="ARBA" id="ARBA00062844"/>
    </source>
</evidence>
<keyword evidence="9 18" id="KW-1015">Disulfide bond</keyword>
<feature type="compositionally biased region" description="Polar residues" evidence="19">
    <location>
        <begin position="276"/>
        <end position="295"/>
    </location>
</feature>
<feature type="domain" description="TB" evidence="22">
    <location>
        <begin position="716"/>
        <end position="757"/>
    </location>
</feature>
<comment type="subunit">
    <text evidence="13">Forms part of the large latent transforming growth factor beta precursor complex; removal is essential for activation of complex. Interacts with SDC4. Interacts (via C-terminal domain) with FBN1 (via N-terminal domain) in a Ca(+2)-dependent manner.</text>
</comment>
<feature type="region of interest" description="Disordered" evidence="19">
    <location>
        <begin position="181"/>
        <end position="216"/>
    </location>
</feature>
<keyword evidence="4 18" id="KW-0245">EGF-like domain</keyword>
<dbReference type="GO" id="GO:0008201">
    <property type="term" value="F:heparin binding"/>
    <property type="evidence" value="ECO:0007669"/>
    <property type="project" value="UniProtKB-KW"/>
</dbReference>
<dbReference type="STRING" id="244447.ENSCSEP00000024394"/>
<feature type="domain" description="TB" evidence="22">
    <location>
        <begin position="1891"/>
        <end position="1944"/>
    </location>
</feature>
<dbReference type="InterPro" id="IPR001881">
    <property type="entry name" value="EGF-like_Ca-bd_dom"/>
</dbReference>
<evidence type="ECO:0000256" key="2">
    <source>
        <dbReference type="ARBA" id="ARBA00022525"/>
    </source>
</evidence>
<dbReference type="PROSITE" id="PS51364">
    <property type="entry name" value="TB"/>
    <property type="match status" value="4"/>
</dbReference>
<dbReference type="InterPro" id="IPR000152">
    <property type="entry name" value="EGF-type_Asp/Asn_hydroxyl_site"/>
</dbReference>
<feature type="disulfide bond" evidence="18">
    <location>
        <begin position="111"/>
        <end position="121"/>
    </location>
</feature>
<keyword evidence="7 20" id="KW-0732">Signal</keyword>
<feature type="compositionally biased region" description="Low complexity" evidence="19">
    <location>
        <begin position="183"/>
        <end position="206"/>
    </location>
</feature>
<dbReference type="PIRSF" id="PIRSF036312">
    <property type="entry name" value="Fibrillin"/>
    <property type="match status" value="1"/>
</dbReference>
<dbReference type="Proteomes" id="UP000265120">
    <property type="component" value="Chromosome 4"/>
</dbReference>
<comment type="caution">
    <text evidence="18">Lacks conserved residue(s) required for the propagation of feature annotation.</text>
</comment>
<feature type="region of interest" description="Disordered" evidence="19">
    <location>
        <begin position="438"/>
        <end position="461"/>
    </location>
</feature>
<evidence type="ECO:0000256" key="5">
    <source>
        <dbReference type="ARBA" id="ARBA00022674"/>
    </source>
</evidence>
<feature type="chain" id="PRO_5018134247" description="Latent-transforming growth factor beta-binding protein 1" evidence="20">
    <location>
        <begin position="20"/>
        <end position="2211"/>
    </location>
</feature>
<dbReference type="PROSITE" id="PS01187">
    <property type="entry name" value="EGF_CA"/>
    <property type="match status" value="7"/>
</dbReference>
<feature type="domain" description="EGF-like" evidence="21">
    <location>
        <begin position="1264"/>
        <end position="1301"/>
    </location>
</feature>
<feature type="compositionally biased region" description="Pro residues" evidence="19">
    <location>
        <begin position="984"/>
        <end position="994"/>
    </location>
</feature>
<evidence type="ECO:0000256" key="10">
    <source>
        <dbReference type="ARBA" id="ARBA00023180"/>
    </source>
</evidence>
<dbReference type="InterPro" id="IPR000742">
    <property type="entry name" value="EGF"/>
</dbReference>
<feature type="region of interest" description="Disordered" evidence="19">
    <location>
        <begin position="913"/>
        <end position="1102"/>
    </location>
</feature>
<feature type="disulfide bond" evidence="18">
    <location>
        <begin position="575"/>
        <end position="584"/>
    </location>
</feature>
<feature type="domain" description="TB" evidence="22">
    <location>
        <begin position="1726"/>
        <end position="1779"/>
    </location>
</feature>
<feature type="compositionally biased region" description="Pro residues" evidence="19">
    <location>
        <begin position="2051"/>
        <end position="2060"/>
    </location>
</feature>
<feature type="domain" description="EGF-like" evidence="21">
    <location>
        <begin position="1186"/>
        <end position="1223"/>
    </location>
</feature>
<dbReference type="GeneTree" id="ENSGT00940000158234"/>
<dbReference type="FunFam" id="2.10.25.10:FF:000115">
    <property type="entry name" value="latent-transforming growth factor beta-binding protein 4 isoform X2"/>
    <property type="match status" value="1"/>
</dbReference>
<feature type="domain" description="EGF-like" evidence="21">
    <location>
        <begin position="1466"/>
        <end position="1507"/>
    </location>
</feature>
<feature type="domain" description="EGF-like" evidence="21">
    <location>
        <begin position="1508"/>
        <end position="1548"/>
    </location>
</feature>
<evidence type="ECO:0000256" key="16">
    <source>
        <dbReference type="ARBA" id="ARBA00072997"/>
    </source>
</evidence>
<feature type="disulfide bond" evidence="18">
    <location>
        <begin position="1190"/>
        <end position="1200"/>
    </location>
</feature>
<evidence type="ECO:0000313" key="24">
    <source>
        <dbReference type="Proteomes" id="UP000265120"/>
    </source>
</evidence>
<dbReference type="CDD" id="cd00054">
    <property type="entry name" value="EGF_CA"/>
    <property type="match status" value="15"/>
</dbReference>
<feature type="region of interest" description="Disordered" evidence="19">
    <location>
        <begin position="1953"/>
        <end position="2103"/>
    </location>
</feature>
<feature type="region of interest" description="Disordered" evidence="19">
    <location>
        <begin position="1683"/>
        <end position="1718"/>
    </location>
</feature>
<feature type="compositionally biased region" description="Basic and acidic residues" evidence="19">
    <location>
        <begin position="263"/>
        <end position="274"/>
    </location>
</feature>
<feature type="region of interest" description="Disordered" evidence="19">
    <location>
        <begin position="674"/>
        <end position="700"/>
    </location>
</feature>
<dbReference type="PANTHER" id="PTHR24050:SF28">
    <property type="entry name" value="UROMODULIN-LIKE"/>
    <property type="match status" value="1"/>
</dbReference>
<dbReference type="FunFam" id="2.10.25.10:FF:000003">
    <property type="entry name" value="fibrillin-1 isoform X1"/>
    <property type="match status" value="1"/>
</dbReference>
<dbReference type="InParanoid" id="A0A3P8WCJ7"/>
<feature type="compositionally biased region" description="Pro residues" evidence="19">
    <location>
        <begin position="2030"/>
        <end position="2040"/>
    </location>
</feature>
<feature type="domain" description="EGF-like" evidence="21">
    <location>
        <begin position="1424"/>
        <end position="1465"/>
    </location>
</feature>
<dbReference type="FunFam" id="2.10.25.10:FF:000019">
    <property type="entry name" value="latent-transforming growth factor beta-binding protein 1 isoform X2"/>
    <property type="match status" value="2"/>
</dbReference>
<reference evidence="23 24" key="1">
    <citation type="journal article" date="2014" name="Nat. Genet.">
        <title>Whole-genome sequence of a flatfish provides insights into ZW sex chromosome evolution and adaptation to a benthic lifestyle.</title>
        <authorList>
            <person name="Chen S."/>
            <person name="Zhang G."/>
            <person name="Shao C."/>
            <person name="Huang Q."/>
            <person name="Liu G."/>
            <person name="Zhang P."/>
            <person name="Song W."/>
            <person name="An N."/>
            <person name="Chalopin D."/>
            <person name="Volff J.N."/>
            <person name="Hong Y."/>
            <person name="Li Q."/>
            <person name="Sha Z."/>
            <person name="Zhou H."/>
            <person name="Xie M."/>
            <person name="Yu Q."/>
            <person name="Liu Y."/>
            <person name="Xiang H."/>
            <person name="Wang N."/>
            <person name="Wu K."/>
            <person name="Yang C."/>
            <person name="Zhou Q."/>
            <person name="Liao X."/>
            <person name="Yang L."/>
            <person name="Hu Q."/>
            <person name="Zhang J."/>
            <person name="Meng L."/>
            <person name="Jin L."/>
            <person name="Tian Y."/>
            <person name="Lian J."/>
            <person name="Yang J."/>
            <person name="Miao G."/>
            <person name="Liu S."/>
            <person name="Liang Z."/>
            <person name="Yan F."/>
            <person name="Li Y."/>
            <person name="Sun B."/>
            <person name="Zhang H."/>
            <person name="Zhang J."/>
            <person name="Zhu Y."/>
            <person name="Du M."/>
            <person name="Zhao Y."/>
            <person name="Schartl M."/>
            <person name="Tang Q."/>
            <person name="Wang J."/>
        </authorList>
    </citation>
    <scope>NUCLEOTIDE SEQUENCE</scope>
</reference>
<evidence type="ECO:0000256" key="7">
    <source>
        <dbReference type="ARBA" id="ARBA00022729"/>
    </source>
</evidence>
<feature type="compositionally biased region" description="Low complexity" evidence="19">
    <location>
        <begin position="1016"/>
        <end position="1027"/>
    </location>
</feature>
<dbReference type="GO" id="GO:2001205">
    <property type="term" value="P:negative regulation of osteoclast development"/>
    <property type="evidence" value="ECO:0007669"/>
    <property type="project" value="UniProtKB-ARBA"/>
</dbReference>
<protein>
    <recommendedName>
        <fullName evidence="15">Latent-transforming growth factor beta-binding protein 1</fullName>
    </recommendedName>
    <alternativeName>
        <fullName evidence="16">Latent-transforming growth factor beta-binding protein 2</fullName>
    </alternativeName>
    <alternativeName>
        <fullName evidence="17">Transforming growth factor beta-1-binding protein 1</fullName>
    </alternativeName>
</protein>
<comment type="function">
    <text evidence="12">Key regulator of transforming growth factor beta (TGFB1, TGFB2 and TGFB3) that controls TGF-beta activation by maintaining it in a latent state during storage in extracellular space. Associates specifically via disulfide bonds with the Latency-associated peptide (LAP), which is the regulatory chain of TGF-beta, and regulates integrin-dependent activation of TGF-beta. Outcompeted by LRRC32/GARP for binding to LAP regulatory chain of TGF-beta.</text>
</comment>
<feature type="region of interest" description="Disordered" evidence="19">
    <location>
        <begin position="358"/>
        <end position="396"/>
    </location>
</feature>
<dbReference type="InterPro" id="IPR018097">
    <property type="entry name" value="EGF_Ca-bd_CS"/>
</dbReference>
<dbReference type="FunFam" id="2.10.25.10:FF:000014">
    <property type="entry name" value="Latent-transforming growth factor beta-binding protein 3"/>
    <property type="match status" value="1"/>
</dbReference>
<feature type="compositionally biased region" description="Polar residues" evidence="19">
    <location>
        <begin position="995"/>
        <end position="1015"/>
    </location>
</feature>
<dbReference type="Pfam" id="PF07645">
    <property type="entry name" value="EGF_CA"/>
    <property type="match status" value="16"/>
</dbReference>
<reference evidence="23" key="2">
    <citation type="submission" date="2025-08" db="UniProtKB">
        <authorList>
            <consortium name="Ensembl"/>
        </authorList>
    </citation>
    <scope>IDENTIFICATION</scope>
</reference>
<evidence type="ECO:0000256" key="17">
    <source>
        <dbReference type="ARBA" id="ARBA00075443"/>
    </source>
</evidence>
<feature type="domain" description="EGF-like" evidence="21">
    <location>
        <begin position="1593"/>
        <end position="1634"/>
    </location>
</feature>
<evidence type="ECO:0000256" key="18">
    <source>
        <dbReference type="PROSITE-ProRule" id="PRU00076"/>
    </source>
</evidence>
<feature type="domain" description="TB" evidence="22">
    <location>
        <begin position="831"/>
        <end position="887"/>
    </location>
</feature>
<feature type="region of interest" description="Disordered" evidence="19">
    <location>
        <begin position="25"/>
        <end position="83"/>
    </location>
</feature>
<dbReference type="GO" id="GO:0005179">
    <property type="term" value="F:hormone activity"/>
    <property type="evidence" value="ECO:0007669"/>
    <property type="project" value="UniProtKB-KW"/>
</dbReference>
<feature type="compositionally biased region" description="Low complexity" evidence="19">
    <location>
        <begin position="952"/>
        <end position="972"/>
    </location>
</feature>
<evidence type="ECO:0000256" key="8">
    <source>
        <dbReference type="ARBA" id="ARBA00022737"/>
    </source>
</evidence>
<keyword evidence="2" id="KW-0964">Secreted</keyword>
<evidence type="ECO:0000256" key="1">
    <source>
        <dbReference type="ARBA" id="ARBA00004498"/>
    </source>
</evidence>
<evidence type="ECO:0000256" key="6">
    <source>
        <dbReference type="ARBA" id="ARBA00022702"/>
    </source>
</evidence>
<accession>A0A3P8WCJ7</accession>
<keyword evidence="5" id="KW-0358">Heparin-binding</keyword>
<dbReference type="SMART" id="SM00181">
    <property type="entry name" value="EGF"/>
    <property type="match status" value="20"/>
</dbReference>
<dbReference type="InterPro" id="IPR009030">
    <property type="entry name" value="Growth_fac_rcpt_cys_sf"/>
</dbReference>
<keyword evidence="6" id="KW-0372">Hormone</keyword>
<comment type="function">
    <text evidence="11">May play an integral structural role in elastic-fiber architectural organization and/or assembly.</text>
</comment>
<dbReference type="PROSITE" id="PS50026">
    <property type="entry name" value="EGF_3"/>
    <property type="match status" value="11"/>
</dbReference>
<evidence type="ECO:0000259" key="21">
    <source>
        <dbReference type="PROSITE" id="PS50026"/>
    </source>
</evidence>
<feature type="region of interest" description="Disordered" evidence="19">
    <location>
        <begin position="249"/>
        <end position="343"/>
    </location>
</feature>
<feature type="compositionally biased region" description="Basic and acidic residues" evidence="19">
    <location>
        <begin position="327"/>
        <end position="343"/>
    </location>
</feature>
<feature type="domain" description="EGF-like" evidence="21">
    <location>
        <begin position="1840"/>
        <end position="1875"/>
    </location>
</feature>
<feature type="compositionally biased region" description="Low complexity" evidence="19">
    <location>
        <begin position="2061"/>
        <end position="2071"/>
    </location>
</feature>
<dbReference type="SMART" id="SM00179">
    <property type="entry name" value="EGF_CA"/>
    <property type="match status" value="19"/>
</dbReference>